<sequence>MTNPEPSNLKIKKRIVVCCDGTWQDGIVMNQRWKYTNILRLSRAINHVDERFFPPKPQIVFYQSGVGSEPSRYYALLDGDKVQEAYAFIAHNYEPGDEICLFGFSRGAYTARMVAMMIGQIGVLDRTDMDHFADIFIDYQTRGRAKTEIERQALDKKLEPWTQRNSPGKIRADSDGDTFSIKCLGVFDTVGSLGLPEELTLRSKNLRTLFGFPDSVLGTHIERAYQALALNETRADFNCNKFQQTKEGAAKGQVLKQCWFAGSHSDASFQEHDLSDLTLTWMAAQVGDVLSLDVKYIFSLLKPVAPWGAQEPHDSETGIFALADTIRRQLPTHLDPVTHEMIHPSVLKQDTVLPQLQFILKDHPDLVAKLLPLEEEVKVNWNFVPAIPGHPSTPNTHGNKTAKVEAETSKADVGRRRSLLVRAMDSVTRRTRSDSSSTLKSPKVRSPPMVKRASSPAERDQQGWLLKVAAQDSSFGALVREFMERA</sequence>
<protein>
    <submittedName>
        <fullName evidence="1">Uncharacterized protein</fullName>
    </submittedName>
</protein>
<dbReference type="Proteomes" id="UP000814140">
    <property type="component" value="Unassembled WGS sequence"/>
</dbReference>
<dbReference type="EMBL" id="MU277188">
    <property type="protein sequence ID" value="KAI0068241.1"/>
    <property type="molecule type" value="Genomic_DNA"/>
</dbReference>
<evidence type="ECO:0000313" key="1">
    <source>
        <dbReference type="EMBL" id="KAI0068241.1"/>
    </source>
</evidence>
<keyword evidence="2" id="KW-1185">Reference proteome</keyword>
<gene>
    <name evidence="1" type="ORF">BV25DRAFT_1793249</name>
</gene>
<comment type="caution">
    <text evidence="1">The sequence shown here is derived from an EMBL/GenBank/DDBJ whole genome shotgun (WGS) entry which is preliminary data.</text>
</comment>
<reference evidence="1" key="1">
    <citation type="submission" date="2021-03" db="EMBL/GenBank/DDBJ databases">
        <authorList>
            <consortium name="DOE Joint Genome Institute"/>
            <person name="Ahrendt S."/>
            <person name="Looney B.P."/>
            <person name="Miyauchi S."/>
            <person name="Morin E."/>
            <person name="Drula E."/>
            <person name="Courty P.E."/>
            <person name="Chicoki N."/>
            <person name="Fauchery L."/>
            <person name="Kohler A."/>
            <person name="Kuo A."/>
            <person name="Labutti K."/>
            <person name="Pangilinan J."/>
            <person name="Lipzen A."/>
            <person name="Riley R."/>
            <person name="Andreopoulos W."/>
            <person name="He G."/>
            <person name="Johnson J."/>
            <person name="Barry K.W."/>
            <person name="Grigoriev I.V."/>
            <person name="Nagy L."/>
            <person name="Hibbett D."/>
            <person name="Henrissat B."/>
            <person name="Matheny P.B."/>
            <person name="Labbe J."/>
            <person name="Martin F."/>
        </authorList>
    </citation>
    <scope>NUCLEOTIDE SEQUENCE</scope>
    <source>
        <strain evidence="1">HHB10654</strain>
    </source>
</reference>
<evidence type="ECO:0000313" key="2">
    <source>
        <dbReference type="Proteomes" id="UP000814140"/>
    </source>
</evidence>
<name>A0ACB8TIL9_9AGAM</name>
<reference evidence="1" key="2">
    <citation type="journal article" date="2022" name="New Phytol.">
        <title>Evolutionary transition to the ectomycorrhizal habit in the genomes of a hyperdiverse lineage of mushroom-forming fungi.</title>
        <authorList>
            <person name="Looney B."/>
            <person name="Miyauchi S."/>
            <person name="Morin E."/>
            <person name="Drula E."/>
            <person name="Courty P.E."/>
            <person name="Kohler A."/>
            <person name="Kuo A."/>
            <person name="LaButti K."/>
            <person name="Pangilinan J."/>
            <person name="Lipzen A."/>
            <person name="Riley R."/>
            <person name="Andreopoulos W."/>
            <person name="He G."/>
            <person name="Johnson J."/>
            <person name="Nolan M."/>
            <person name="Tritt A."/>
            <person name="Barry K.W."/>
            <person name="Grigoriev I.V."/>
            <person name="Nagy L.G."/>
            <person name="Hibbett D."/>
            <person name="Henrissat B."/>
            <person name="Matheny P.B."/>
            <person name="Labbe J."/>
            <person name="Martin F.M."/>
        </authorList>
    </citation>
    <scope>NUCLEOTIDE SEQUENCE</scope>
    <source>
        <strain evidence="1">HHB10654</strain>
    </source>
</reference>
<organism evidence="1 2">
    <name type="scientific">Artomyces pyxidatus</name>
    <dbReference type="NCBI Taxonomy" id="48021"/>
    <lineage>
        <taxon>Eukaryota</taxon>
        <taxon>Fungi</taxon>
        <taxon>Dikarya</taxon>
        <taxon>Basidiomycota</taxon>
        <taxon>Agaricomycotina</taxon>
        <taxon>Agaricomycetes</taxon>
        <taxon>Russulales</taxon>
        <taxon>Auriscalpiaceae</taxon>
        <taxon>Artomyces</taxon>
    </lineage>
</organism>
<accession>A0ACB8TIL9</accession>
<proteinExistence type="predicted"/>